<dbReference type="NCBIfam" id="TIGR01733">
    <property type="entry name" value="AA-adenyl-dom"/>
    <property type="match status" value="1"/>
</dbReference>
<comment type="cofactor">
    <cofactor evidence="1">
        <name>pantetheine 4'-phosphate</name>
        <dbReference type="ChEBI" id="CHEBI:47942"/>
    </cofactor>
</comment>
<gene>
    <name evidence="6" type="ORF">JY651_12420</name>
</gene>
<dbReference type="SMART" id="SM00823">
    <property type="entry name" value="PKS_PP"/>
    <property type="match status" value="2"/>
</dbReference>
<keyword evidence="2" id="KW-0596">Phosphopantetheine</keyword>
<evidence type="ECO:0000313" key="6">
    <source>
        <dbReference type="EMBL" id="QSQ25680.1"/>
    </source>
</evidence>
<proteinExistence type="predicted"/>
<dbReference type="Pfam" id="PF13193">
    <property type="entry name" value="AMP-binding_C"/>
    <property type="match status" value="1"/>
</dbReference>
<feature type="domain" description="Carrier" evidence="5">
    <location>
        <begin position="1507"/>
        <end position="1581"/>
    </location>
</feature>
<dbReference type="SUPFAM" id="SSF56801">
    <property type="entry name" value="Acetyl-CoA synthetase-like"/>
    <property type="match status" value="1"/>
</dbReference>
<dbReference type="InterPro" id="IPR010071">
    <property type="entry name" value="AA_adenyl_dom"/>
</dbReference>
<dbReference type="Gene3D" id="3.30.300.30">
    <property type="match status" value="1"/>
</dbReference>
<dbReference type="Pfam" id="PF00668">
    <property type="entry name" value="Condensation"/>
    <property type="match status" value="3"/>
</dbReference>
<dbReference type="InterPro" id="IPR009081">
    <property type="entry name" value="PP-bd_ACP"/>
</dbReference>
<dbReference type="CDD" id="cd05930">
    <property type="entry name" value="A_NRPS"/>
    <property type="match status" value="1"/>
</dbReference>
<keyword evidence="7" id="KW-1185">Reference proteome</keyword>
<dbReference type="InterPro" id="IPR045851">
    <property type="entry name" value="AMP-bd_C_sf"/>
</dbReference>
<keyword evidence="3" id="KW-0597">Phosphoprotein</keyword>
<protein>
    <submittedName>
        <fullName evidence="6">Amino acid adenylation domain-containing protein</fullName>
    </submittedName>
</protein>
<dbReference type="InterPro" id="IPR025110">
    <property type="entry name" value="AMP-bd_C"/>
</dbReference>
<dbReference type="CDD" id="cd19531">
    <property type="entry name" value="LCL_NRPS-like"/>
    <property type="match status" value="1"/>
</dbReference>
<reference evidence="6 7" key="1">
    <citation type="submission" date="2021-02" db="EMBL/GenBank/DDBJ databases">
        <title>De Novo genome assembly of isolated myxobacteria.</title>
        <authorList>
            <person name="Stevens D.C."/>
        </authorList>
    </citation>
    <scope>NUCLEOTIDE SEQUENCE [LARGE SCALE GENOMIC DNA]</scope>
    <source>
        <strain evidence="7">SCPEA02</strain>
    </source>
</reference>
<dbReference type="Gene3D" id="3.40.50.980">
    <property type="match status" value="2"/>
</dbReference>
<dbReference type="PROSITE" id="PS50075">
    <property type="entry name" value="CARRIER"/>
    <property type="match status" value="2"/>
</dbReference>
<dbReference type="InterPro" id="IPR006162">
    <property type="entry name" value="Ppantetheine_attach_site"/>
</dbReference>
<dbReference type="Gene3D" id="3.30.559.10">
    <property type="entry name" value="Chloramphenicol acetyltransferase-like domain"/>
    <property type="match status" value="3"/>
</dbReference>
<dbReference type="InterPro" id="IPR000873">
    <property type="entry name" value="AMP-dep_synth/lig_dom"/>
</dbReference>
<dbReference type="Gene3D" id="3.30.559.30">
    <property type="entry name" value="Nonribosomal peptide synthetase, condensation domain"/>
    <property type="match status" value="3"/>
</dbReference>
<feature type="region of interest" description="Disordered" evidence="4">
    <location>
        <begin position="948"/>
        <end position="969"/>
    </location>
</feature>
<dbReference type="Pfam" id="PF00550">
    <property type="entry name" value="PP-binding"/>
    <property type="match status" value="2"/>
</dbReference>
<dbReference type="Gene3D" id="1.10.1200.10">
    <property type="entry name" value="ACP-like"/>
    <property type="match status" value="2"/>
</dbReference>
<dbReference type="Pfam" id="PF00501">
    <property type="entry name" value="AMP-binding"/>
    <property type="match status" value="1"/>
</dbReference>
<dbReference type="SMART" id="SM01294">
    <property type="entry name" value="PKS_PP_betabranch"/>
    <property type="match status" value="1"/>
</dbReference>
<dbReference type="InterPro" id="IPR001242">
    <property type="entry name" value="Condensation_dom"/>
</dbReference>
<dbReference type="EMBL" id="CP071090">
    <property type="protein sequence ID" value="QSQ25680.1"/>
    <property type="molecule type" value="Genomic_DNA"/>
</dbReference>
<evidence type="ECO:0000256" key="2">
    <source>
        <dbReference type="ARBA" id="ARBA00022450"/>
    </source>
</evidence>
<dbReference type="PANTHER" id="PTHR45527:SF1">
    <property type="entry name" value="FATTY ACID SYNTHASE"/>
    <property type="match status" value="1"/>
</dbReference>
<dbReference type="InterPro" id="IPR036736">
    <property type="entry name" value="ACP-like_sf"/>
</dbReference>
<name>A0ABX7P5I0_9BACT</name>
<dbReference type="PANTHER" id="PTHR45527">
    <property type="entry name" value="NONRIBOSOMAL PEPTIDE SYNTHETASE"/>
    <property type="match status" value="1"/>
</dbReference>
<dbReference type="SUPFAM" id="SSF47336">
    <property type="entry name" value="ACP-like"/>
    <property type="match status" value="2"/>
</dbReference>
<dbReference type="InterPro" id="IPR020845">
    <property type="entry name" value="AMP-binding_CS"/>
</dbReference>
<dbReference type="PROSITE" id="PS00012">
    <property type="entry name" value="PHOSPHOPANTETHEINE"/>
    <property type="match status" value="1"/>
</dbReference>
<feature type="domain" description="Carrier" evidence="5">
    <location>
        <begin position="968"/>
        <end position="1042"/>
    </location>
</feature>
<evidence type="ECO:0000256" key="1">
    <source>
        <dbReference type="ARBA" id="ARBA00001957"/>
    </source>
</evidence>
<dbReference type="InterPro" id="IPR023213">
    <property type="entry name" value="CAT-like_dom_sf"/>
</dbReference>
<evidence type="ECO:0000256" key="4">
    <source>
        <dbReference type="SAM" id="MobiDB-lite"/>
    </source>
</evidence>
<dbReference type="SUPFAM" id="SSF52777">
    <property type="entry name" value="CoA-dependent acyltransferases"/>
    <property type="match status" value="6"/>
</dbReference>
<dbReference type="InterPro" id="IPR020806">
    <property type="entry name" value="PKS_PP-bd"/>
</dbReference>
<evidence type="ECO:0000256" key="3">
    <source>
        <dbReference type="ARBA" id="ARBA00022553"/>
    </source>
</evidence>
<dbReference type="Proteomes" id="UP000662747">
    <property type="component" value="Chromosome"/>
</dbReference>
<organism evidence="6 7">
    <name type="scientific">Pyxidicoccus parkwayensis</name>
    <dbReference type="NCBI Taxonomy" id="2813578"/>
    <lineage>
        <taxon>Bacteria</taxon>
        <taxon>Pseudomonadati</taxon>
        <taxon>Myxococcota</taxon>
        <taxon>Myxococcia</taxon>
        <taxon>Myxococcales</taxon>
        <taxon>Cystobacterineae</taxon>
        <taxon>Myxococcaceae</taxon>
        <taxon>Pyxidicoccus</taxon>
    </lineage>
</organism>
<dbReference type="PROSITE" id="PS00455">
    <property type="entry name" value="AMP_BINDING"/>
    <property type="match status" value="1"/>
</dbReference>
<accession>A0ABX7P5I0</accession>
<evidence type="ECO:0000259" key="5">
    <source>
        <dbReference type="PROSITE" id="PS50075"/>
    </source>
</evidence>
<sequence length="2056" mass="228466">MTHAQESLWLLHKLAPQPAYNEPRAFRISGPLRVELLREALRLVAERHAALRTTFEETRDGLRAVVHAQVPDCTEVIDLRHLQEPAASQRAEALLDEHYRRPFSLDQGPLLRALVVQLPGGESLFGFTIHHLATDGWSFGVIIGELGAHYRALTLTGGPAALPPLASQYTDYAERSREAYERGELDETLAFWKRRLEDGPGLLTLPTDRPRPAVQTFNGATCSVTVPRSRLTPLVDLCRRECGSTEFLVLMSAYAALLWRYTGQDKVAVGTTLLNREDADSLDGVGCYVNTAALLFGLDENTTFRSLLARGTEDWAGVLAHQDAPFPKVLERLGVAHDPSHSPVFQTMMTALGKPKKLDLGKGFTCTPHSIRRVAAKFELLVFVSELEDEVELEVEFNTDLFDRSTVERMLSHYVHLLEQLASNLDTPVSRVSILPEPERRLLEAWNDTRVEVPRKTVIDAFEEQAAKTPDAIAVEFEDRTLTYAELHRLTNRVARALLAAQAPSVGFVGVYMERSIDMVVSLVSIVKAGLAYVPIDPEYPADRIRYMLEDSQVSLVLTQEHLVPALSSSSARPVTLAGLVHGREDDSDVERSLSFDSRAYMIYTSGSTGRPKGVINRHGSLFNRLYWMQSEYPLTGADRVLQKTPFSFDVSVWEFFWPLMYGARIVVARPGGHRDAEYLKQLIRDRHVTTLHFVPSMLSVFLEEEDLAACCGSLRQVFCSGEALPYKTVEDFYAKVSCGLHNLYGPTEAAIDVSYWPCTLDYPGKVVPIGKPIANTSLYVVDKQMQLQPIGVPGELCIGGVGLAERYHNRDDLTQKAFVADPFAREPGARMYRTGDLARYLADGQIEYLGRIDNQIKLRGFRIELGEIEAVVQGAPGVRKAAVILHQSASNKFLVAYVVADEVDSQKLREHLKTQLPEFMVPRLFISVPDIPTTANGKMDRKALPDPLTAVGADAPESGAAGSSLTPPSTKEEAVLLGIWREVLGVERLGVDSNFFRLGGDSILSIRIAARLRELGYPVGVREIFAHPTVRQLARHLTTTHQGEVAAAPAEPAFHLIDAAVRQQLPPSIEDAWPLTRLQSGMIYHSLMNPGSAVYHDIFSYDFRAPVNAKHLRGAVREVVGRHPQLRSRFELHQFDEPLQLVGGEVEVPLELVDVSTLSREAQDAELARWVEDEKRRDFDLETAPLLRCWVHVRSASEFTFTLSFHHVILDGWSVALVMDELRRVYASLLGGPPVVLEGEGAPYSMYVALERRAIDDPSHALFWRELLAHIPRPLLLGQPSGVGKQAPVPSSAERTVPAEMTSALRSLAGRLGLPIKSAFLALHLHALGEVTGRDDVVSGLVVNGRPEVSGGERCVGLFLNTLPVALRRSEGSWPARVARVFSLEQDTAPYRRLPLAEILRLTRHKELFDVLFNYTHFHVYQSEADGLVRIAGARYFEQTNFGAVVHAHLDSFTERMTLVVNYDAARVDGKLVERYLDSYLRAASSAAASTEAPVLTVAASPASPASGTTLEQQLREALAAVTRTADVGLDDNYLELGVDSISAIRFVARLKRLGIKLSLQDVFEHPTVRKLAARLKAARPADTVQGPAAPVEAASTLARHLPPGVADGYPATALQLDMIAESQADVAQAIYHDLFSYRFALPLNEALLRRVLRTLTDRHETLRTAFDVDASPTPMQWVHAAVTPHLEVLDLSRLREEEQSGVFDAWFERERATSFDVTRPQLMRTFAHRHGPASFTLTLSFHHSILDGWSLSLLIRELVSLYSAALQEVDAPVPGVVSSRYRDYVKAELESRQSEEARAFWRNELRGVEYTALPRPPGRGAMARWSETKVLLDRPRQEALMEMTRRAGVPVKFGLLSAHLAILGLLGKRTDVLTATFVNGRLEEEGSDEVLGLFLNFMPFRQSLEGLTWRRLLEETFASDIRRLPYRRHPLASIRRDLGQERLVETAFNYTQFKAYADVTRDGSASAGTGLVSGARWFEHTAFPLLVNAGYDLRQEQMILTLNANGQVLPQWSIEVLGALYDATLTRMLTREDSLVTQPSEEMTRLAAALKVSG</sequence>
<dbReference type="Gene3D" id="2.30.38.10">
    <property type="entry name" value="Luciferase, Domain 3"/>
    <property type="match status" value="1"/>
</dbReference>
<evidence type="ECO:0000313" key="7">
    <source>
        <dbReference type="Proteomes" id="UP000662747"/>
    </source>
</evidence>